<dbReference type="Gene3D" id="2.40.160.20">
    <property type="match status" value="1"/>
</dbReference>
<reference evidence="4 5" key="1">
    <citation type="journal article" date="2014" name="FEMS Microbiol. Lett.">
        <title>Genome sequencing analysis reveals virulence-related gene content of Ochrobactrum intermedium strain 229E, a urease-positive strain isolated from the human gastric niche.</title>
        <authorList>
            <person name="Kulkarni G.J."/>
            <person name="Shetty S."/>
            <person name="Dharne M.S."/>
            <person name="Shouche Y.S."/>
        </authorList>
    </citation>
    <scope>NUCLEOTIDE SEQUENCE [LARGE SCALE GENOMIC DNA]</scope>
    <source>
        <strain evidence="4 5">229E</strain>
    </source>
</reference>
<organism evidence="4 5">
    <name type="scientific">Brucella intermedia 229E</name>
    <dbReference type="NCBI Taxonomy" id="1337887"/>
    <lineage>
        <taxon>Bacteria</taxon>
        <taxon>Pseudomonadati</taxon>
        <taxon>Pseudomonadota</taxon>
        <taxon>Alphaproteobacteria</taxon>
        <taxon>Hyphomicrobiales</taxon>
        <taxon>Brucellaceae</taxon>
        <taxon>Brucella/Ochrobactrum group</taxon>
        <taxon>Brucella</taxon>
    </lineage>
</organism>
<comment type="caution">
    <text evidence="4">The sequence shown here is derived from an EMBL/GenBank/DDBJ whole genome shotgun (WGS) entry which is preliminary data.</text>
</comment>
<keyword evidence="1 2" id="KW-0732">Signal</keyword>
<dbReference type="Proteomes" id="UP000016842">
    <property type="component" value="Unassembled WGS sequence"/>
</dbReference>
<dbReference type="SUPFAM" id="SSF56925">
    <property type="entry name" value="OMPA-like"/>
    <property type="match status" value="1"/>
</dbReference>
<dbReference type="InterPro" id="IPR011250">
    <property type="entry name" value="OMP/PagP_B-barrel"/>
</dbReference>
<accession>U4VJA4</accession>
<evidence type="ECO:0000313" key="4">
    <source>
        <dbReference type="EMBL" id="ERM02967.1"/>
    </source>
</evidence>
<evidence type="ECO:0000259" key="3">
    <source>
        <dbReference type="Pfam" id="PF13505"/>
    </source>
</evidence>
<feature type="signal peptide" evidence="2">
    <location>
        <begin position="1"/>
        <end position="26"/>
    </location>
</feature>
<name>U4VJA4_9HYPH</name>
<dbReference type="EMBL" id="ASXJ01000049">
    <property type="protein sequence ID" value="ERM02967.1"/>
    <property type="molecule type" value="Genomic_DNA"/>
</dbReference>
<gene>
    <name evidence="4" type="ORF">Q644_13900</name>
</gene>
<dbReference type="AlphaFoldDB" id="U4VJA4"/>
<sequence>MSMQWRAFCSPAALLAGLCIVSQSFAADLDMISYEPGAPAQQPVEVGSGWYLRGDIGYNISSKVKVQTETAFWSASQGYDLDKNVVPSVGVGYQFTDNLRGDVTFGYSKQSFDDLDVDVRSWDMMANAYVDLGNYYGFTPYLGAGLGFANVRYSIDTVYGAYKADDDYRLAWALMAGVGIDVASNIKLDVGYRYGGVIEGGADIASAAGITLSDKDIQSHQLRAGVRFTTW</sequence>
<feature type="domain" description="Outer membrane protein beta-barrel" evidence="3">
    <location>
        <begin position="40"/>
        <end position="228"/>
    </location>
</feature>
<evidence type="ECO:0000256" key="1">
    <source>
        <dbReference type="ARBA" id="ARBA00022729"/>
    </source>
</evidence>
<evidence type="ECO:0000256" key="2">
    <source>
        <dbReference type="SAM" id="SignalP"/>
    </source>
</evidence>
<dbReference type="InterPro" id="IPR027385">
    <property type="entry name" value="Beta-barrel_OMP"/>
</dbReference>
<protein>
    <recommendedName>
        <fullName evidence="3">Outer membrane protein beta-barrel domain-containing protein</fullName>
    </recommendedName>
</protein>
<proteinExistence type="predicted"/>
<dbReference type="Pfam" id="PF13505">
    <property type="entry name" value="OMP_b-brl"/>
    <property type="match status" value="1"/>
</dbReference>
<feature type="chain" id="PRO_5004657296" description="Outer membrane protein beta-barrel domain-containing protein" evidence="2">
    <location>
        <begin position="27"/>
        <end position="231"/>
    </location>
</feature>
<dbReference type="PATRIC" id="fig|1337887.3.peg.1028"/>
<evidence type="ECO:0000313" key="5">
    <source>
        <dbReference type="Proteomes" id="UP000016842"/>
    </source>
</evidence>